<evidence type="ECO:0000313" key="3">
    <source>
        <dbReference type="Proteomes" id="UP000499080"/>
    </source>
</evidence>
<keyword evidence="3" id="KW-1185">Reference proteome</keyword>
<proteinExistence type="predicted"/>
<dbReference type="Proteomes" id="UP000499080">
    <property type="component" value="Unassembled WGS sequence"/>
</dbReference>
<organism evidence="2 3">
    <name type="scientific">Araneus ventricosus</name>
    <name type="common">Orbweaver spider</name>
    <name type="synonym">Epeira ventricosa</name>
    <dbReference type="NCBI Taxonomy" id="182803"/>
    <lineage>
        <taxon>Eukaryota</taxon>
        <taxon>Metazoa</taxon>
        <taxon>Ecdysozoa</taxon>
        <taxon>Arthropoda</taxon>
        <taxon>Chelicerata</taxon>
        <taxon>Arachnida</taxon>
        <taxon>Araneae</taxon>
        <taxon>Araneomorphae</taxon>
        <taxon>Entelegynae</taxon>
        <taxon>Araneoidea</taxon>
        <taxon>Araneidae</taxon>
        <taxon>Araneus</taxon>
    </lineage>
</organism>
<evidence type="ECO:0000313" key="2">
    <source>
        <dbReference type="EMBL" id="GBO34322.1"/>
    </source>
</evidence>
<evidence type="ECO:0000256" key="1">
    <source>
        <dbReference type="SAM" id="MobiDB-lite"/>
    </source>
</evidence>
<reference evidence="2 3" key="1">
    <citation type="journal article" date="2019" name="Sci. Rep.">
        <title>Orb-weaving spider Araneus ventricosus genome elucidates the spidroin gene catalogue.</title>
        <authorList>
            <person name="Kono N."/>
            <person name="Nakamura H."/>
            <person name="Ohtoshi R."/>
            <person name="Moran D.A.P."/>
            <person name="Shinohara A."/>
            <person name="Yoshida Y."/>
            <person name="Fujiwara M."/>
            <person name="Mori M."/>
            <person name="Tomita M."/>
            <person name="Arakawa K."/>
        </authorList>
    </citation>
    <scope>NUCLEOTIDE SEQUENCE [LARGE SCALE GENOMIC DNA]</scope>
</reference>
<feature type="compositionally biased region" description="Basic and acidic residues" evidence="1">
    <location>
        <begin position="12"/>
        <end position="28"/>
    </location>
</feature>
<dbReference type="AlphaFoldDB" id="A0A4Y2WCV3"/>
<sequence>EPVQEPASNEAEETHDKQSPEEETRMRTADEQLLQEAARREKRLGLRQSYPLIWIGDLFLVNFEVRVEIRLAYGDLAVFKNAAPSSTEAHPGIHVRKKLKFDDVPQKYLKQKIQFKINIINYTKLAAFSDELLARNVNSLWLCFQLGAINWRIGGRGTLPKFYFEVYLENGRRWVGSDK</sequence>
<name>A0A4Y2WCV3_ARAVE</name>
<accession>A0A4Y2WCV3</accession>
<comment type="caution">
    <text evidence="2">The sequence shown here is derived from an EMBL/GenBank/DDBJ whole genome shotgun (WGS) entry which is preliminary data.</text>
</comment>
<dbReference type="EMBL" id="BGPR01058121">
    <property type="protein sequence ID" value="GBO34322.1"/>
    <property type="molecule type" value="Genomic_DNA"/>
</dbReference>
<gene>
    <name evidence="2" type="ORF">AVEN_4233_1</name>
</gene>
<feature type="non-terminal residue" evidence="2">
    <location>
        <position position="1"/>
    </location>
</feature>
<protein>
    <submittedName>
        <fullName evidence="2">Uncharacterized protein</fullName>
    </submittedName>
</protein>
<feature type="region of interest" description="Disordered" evidence="1">
    <location>
        <begin position="1"/>
        <end position="28"/>
    </location>
</feature>